<evidence type="ECO:0000256" key="1">
    <source>
        <dbReference type="SAM" id="Phobius"/>
    </source>
</evidence>
<feature type="transmembrane region" description="Helical" evidence="1">
    <location>
        <begin position="91"/>
        <end position="114"/>
    </location>
</feature>
<reference evidence="2 3" key="1">
    <citation type="submission" date="2024-10" db="EMBL/GenBank/DDBJ databases">
        <authorList>
            <person name="Kim D."/>
        </authorList>
    </citation>
    <scope>NUCLEOTIDE SEQUENCE [LARGE SCALE GENOMIC DNA]</scope>
    <source>
        <strain evidence="2">BH-2024</strain>
    </source>
</reference>
<accession>A0ABD2I3Q3</accession>
<keyword evidence="3" id="KW-1185">Reference proteome</keyword>
<proteinExistence type="predicted"/>
<protein>
    <submittedName>
        <fullName evidence="2">Uncharacterized protein</fullName>
    </submittedName>
</protein>
<dbReference type="EMBL" id="JBICBT010001304">
    <property type="protein sequence ID" value="KAL3073911.1"/>
    <property type="molecule type" value="Genomic_DNA"/>
</dbReference>
<dbReference type="Proteomes" id="UP001620626">
    <property type="component" value="Unassembled WGS sequence"/>
</dbReference>
<dbReference type="Pfam" id="PF10320">
    <property type="entry name" value="7TM_GPCR_Srsx"/>
    <property type="match status" value="1"/>
</dbReference>
<feature type="transmembrane region" description="Helical" evidence="1">
    <location>
        <begin position="54"/>
        <end position="79"/>
    </location>
</feature>
<dbReference type="SUPFAM" id="SSF81321">
    <property type="entry name" value="Family A G protein-coupled receptor-like"/>
    <property type="match status" value="1"/>
</dbReference>
<gene>
    <name evidence="2" type="ORF">niasHT_035999</name>
</gene>
<name>A0ABD2I3Q3_9BILA</name>
<feature type="transmembrane region" description="Helical" evidence="1">
    <location>
        <begin position="23"/>
        <end position="42"/>
    </location>
</feature>
<organism evidence="2 3">
    <name type="scientific">Heterodera trifolii</name>
    <dbReference type="NCBI Taxonomy" id="157864"/>
    <lineage>
        <taxon>Eukaryota</taxon>
        <taxon>Metazoa</taxon>
        <taxon>Ecdysozoa</taxon>
        <taxon>Nematoda</taxon>
        <taxon>Chromadorea</taxon>
        <taxon>Rhabditida</taxon>
        <taxon>Tylenchina</taxon>
        <taxon>Tylenchomorpha</taxon>
        <taxon>Tylenchoidea</taxon>
        <taxon>Heteroderidae</taxon>
        <taxon>Heteroderinae</taxon>
        <taxon>Heterodera</taxon>
    </lineage>
</organism>
<dbReference type="AlphaFoldDB" id="A0ABD2I3Q3"/>
<keyword evidence="1" id="KW-0472">Membrane</keyword>
<dbReference type="Gene3D" id="1.20.1070.10">
    <property type="entry name" value="Rhodopsin 7-helix transmembrane proteins"/>
    <property type="match status" value="1"/>
</dbReference>
<evidence type="ECO:0000313" key="3">
    <source>
        <dbReference type="Proteomes" id="UP001620626"/>
    </source>
</evidence>
<sequence>MVVCSNQDCLQGLAGALHYQLTVALNGLSIVCYALLWLFLKVKNNLETKNAGKVFKSILAVMLANLFGQTLSGTVRLLFSVLSVSPAQQSIVLMCMGHFTTLIQAHNMPILYIFSKDYRRAFNQILARFFGCETRTANSYNIRITYLQNNRPVQMNLRR</sequence>
<keyword evidence="1" id="KW-1133">Transmembrane helix</keyword>
<dbReference type="InterPro" id="IPR019424">
    <property type="entry name" value="7TM_GPCR_Srsx"/>
</dbReference>
<keyword evidence="1" id="KW-0812">Transmembrane</keyword>
<evidence type="ECO:0000313" key="2">
    <source>
        <dbReference type="EMBL" id="KAL3073911.1"/>
    </source>
</evidence>
<comment type="caution">
    <text evidence="2">The sequence shown here is derived from an EMBL/GenBank/DDBJ whole genome shotgun (WGS) entry which is preliminary data.</text>
</comment>